<comment type="caution">
    <text evidence="2">The sequence shown here is derived from an EMBL/GenBank/DDBJ whole genome shotgun (WGS) entry which is preliminary data.</text>
</comment>
<evidence type="ECO:0000313" key="2">
    <source>
        <dbReference type="EMBL" id="KAJ8653005.1"/>
    </source>
</evidence>
<accession>A0AAD7UTL8</accession>
<dbReference type="PANTHER" id="PTHR15615">
    <property type="match status" value="1"/>
</dbReference>
<feature type="compositionally biased region" description="Low complexity" evidence="1">
    <location>
        <begin position="551"/>
        <end position="574"/>
    </location>
</feature>
<feature type="region of interest" description="Disordered" evidence="1">
    <location>
        <begin position="105"/>
        <end position="147"/>
    </location>
</feature>
<dbReference type="RefSeq" id="XP_058337919.1">
    <property type="nucleotide sequence ID" value="XM_058491354.1"/>
</dbReference>
<keyword evidence="3" id="KW-1185">Reference proteome</keyword>
<dbReference type="PANTHER" id="PTHR15615:SF27">
    <property type="entry name" value="PHO85 CYCLIN CLG1"/>
    <property type="match status" value="1"/>
</dbReference>
<dbReference type="EMBL" id="JARTCD010000088">
    <property type="protein sequence ID" value="KAJ8653005.1"/>
    <property type="molecule type" value="Genomic_DNA"/>
</dbReference>
<dbReference type="InterPro" id="IPR036915">
    <property type="entry name" value="Cyclin-like_sf"/>
</dbReference>
<dbReference type="AlphaFoldDB" id="A0AAD7UTL8"/>
<feature type="compositionally biased region" description="Pro residues" evidence="1">
    <location>
        <begin position="379"/>
        <end position="393"/>
    </location>
</feature>
<feature type="region of interest" description="Disordered" evidence="1">
    <location>
        <begin position="360"/>
        <end position="470"/>
    </location>
</feature>
<name>A0AAD7UTL8_9FUNG</name>
<feature type="region of interest" description="Disordered" evidence="1">
    <location>
        <begin position="525"/>
        <end position="627"/>
    </location>
</feature>
<reference evidence="2 3" key="1">
    <citation type="submission" date="2023-03" db="EMBL/GenBank/DDBJ databases">
        <title>Genome sequence of Lichtheimia ornata CBS 291.66.</title>
        <authorList>
            <person name="Mohabir J.T."/>
            <person name="Shea T.P."/>
            <person name="Kurbessoian T."/>
            <person name="Berby B."/>
            <person name="Fontaine J."/>
            <person name="Livny J."/>
            <person name="Gnirke A."/>
            <person name="Stajich J.E."/>
            <person name="Cuomo C.A."/>
        </authorList>
    </citation>
    <scope>NUCLEOTIDE SEQUENCE [LARGE SCALE GENOMIC DNA]</scope>
    <source>
        <strain evidence="2">CBS 291.66</strain>
    </source>
</reference>
<dbReference type="CDD" id="cd20557">
    <property type="entry name" value="CYCLIN_ScPCL1-like"/>
    <property type="match status" value="1"/>
</dbReference>
<dbReference type="GeneID" id="83218787"/>
<dbReference type="Proteomes" id="UP001234581">
    <property type="component" value="Unassembled WGS sequence"/>
</dbReference>
<evidence type="ECO:0000256" key="1">
    <source>
        <dbReference type="SAM" id="MobiDB-lite"/>
    </source>
</evidence>
<protein>
    <submittedName>
        <fullName evidence="2">Uncharacterized protein</fullName>
    </submittedName>
</protein>
<dbReference type="InterPro" id="IPR013922">
    <property type="entry name" value="Cyclin_PHO80-like"/>
</dbReference>
<sequence length="627" mass="69295">MYPQYAHPALDPIHGMLPAGAMYHQPPLQYSYQTPASFQPAAAAAVAHPIQQYPCVVAPPPLEPLPSATDVPQTLGLPIHQLAEFASSMVYLMWHARRPSVMALHSESLSPTSSSEPGAEKEEQSTEDDDTTLSHSNQQQETQHRETAHIANGTSNAFKKFSRQILYATQLSESVVMLSLKYIAMLLQKNPNIQGAEGSEYRLFTVALMLANKFLDDNTFTNKTWADISCMKVTDLNIMELEFLDVLDFGLFVDKDEFGRWKMALVNFKNQLHSVYEAQELEQRQKMIEASLKSVGVSMLQDQQQQQQPWNMQQQADVQQQYPHPQYFYLLSKAQQPHFPTQRINQPLMRVPLRVPAHPVYMNAGHSSSHLQHGTQAPLPLPPPPPPPPPPPSQFQHHPHHHHPHQPIYDNMMRSSSSAVMSTGHPPPPFSATTDNKRSFAAPSPVDTQQYASHPSYPLRPSSQVQQGHPMNHDTNVASYTSMGEFNEGAAYSYRTASPGGFVNPVVGIGEQPQPMYYYMQTPATGSASNTYGRSTTTTTRSHHVENSYPSSSTTTTTTTSSAGNGSSTTNNNAVMHNQIPLHNRTQGLPIHHPHPPSSTSSSSTAAKRNSRSSSSNGPVLQVSASH</sequence>
<organism evidence="2 3">
    <name type="scientific">Lichtheimia ornata</name>
    <dbReference type="NCBI Taxonomy" id="688661"/>
    <lineage>
        <taxon>Eukaryota</taxon>
        <taxon>Fungi</taxon>
        <taxon>Fungi incertae sedis</taxon>
        <taxon>Mucoromycota</taxon>
        <taxon>Mucoromycotina</taxon>
        <taxon>Mucoromycetes</taxon>
        <taxon>Mucorales</taxon>
        <taxon>Lichtheimiaceae</taxon>
        <taxon>Lichtheimia</taxon>
    </lineage>
</organism>
<dbReference type="SUPFAM" id="SSF47954">
    <property type="entry name" value="Cyclin-like"/>
    <property type="match status" value="1"/>
</dbReference>
<evidence type="ECO:0000313" key="3">
    <source>
        <dbReference type="Proteomes" id="UP001234581"/>
    </source>
</evidence>
<dbReference type="GO" id="GO:0019901">
    <property type="term" value="F:protein kinase binding"/>
    <property type="evidence" value="ECO:0007669"/>
    <property type="project" value="InterPro"/>
</dbReference>
<dbReference type="GO" id="GO:0016538">
    <property type="term" value="F:cyclin-dependent protein serine/threonine kinase regulator activity"/>
    <property type="evidence" value="ECO:0007669"/>
    <property type="project" value="TreeGrafter"/>
</dbReference>
<gene>
    <name evidence="2" type="ORF">O0I10_011386</name>
</gene>
<dbReference type="Pfam" id="PF08613">
    <property type="entry name" value="Cyclin"/>
    <property type="match status" value="1"/>
</dbReference>
<dbReference type="GO" id="GO:0000307">
    <property type="term" value="C:cyclin-dependent protein kinase holoenzyme complex"/>
    <property type="evidence" value="ECO:0007669"/>
    <property type="project" value="TreeGrafter"/>
</dbReference>
<feature type="compositionally biased region" description="Low complexity" evidence="1">
    <location>
        <begin position="598"/>
        <end position="617"/>
    </location>
</feature>
<dbReference type="GO" id="GO:0005634">
    <property type="term" value="C:nucleus"/>
    <property type="evidence" value="ECO:0007669"/>
    <property type="project" value="TreeGrafter"/>
</dbReference>
<feature type="compositionally biased region" description="Polar residues" evidence="1">
    <location>
        <begin position="461"/>
        <end position="470"/>
    </location>
</feature>
<feature type="compositionally biased region" description="Low complexity" evidence="1">
    <location>
        <begin position="106"/>
        <end position="117"/>
    </location>
</feature>
<proteinExistence type="predicted"/>
<feature type="compositionally biased region" description="Polar residues" evidence="1">
    <location>
        <begin position="365"/>
        <end position="375"/>
    </location>
</feature>
<dbReference type="Gene3D" id="1.10.472.10">
    <property type="entry name" value="Cyclin-like"/>
    <property type="match status" value="1"/>
</dbReference>